<evidence type="ECO:0000313" key="4">
    <source>
        <dbReference type="Proteomes" id="UP001139353"/>
    </source>
</evidence>
<feature type="domain" description="Ice-binding protein C-terminal" evidence="2">
    <location>
        <begin position="257"/>
        <end position="280"/>
    </location>
</feature>
<keyword evidence="1" id="KW-0732">Signal</keyword>
<accession>A0A9X1YGR5</accession>
<sequence length="283" mass="28737">MNRLSARTAFALLLAAPLASHATEIAAGTAEYVTARDCIAGPTSACDDVSPIVMSQYGGNGGAFSSAATETFAGYGSASGSVSLSGTIGAPVLHASASSLAGKRVNTNSVALQSYTYTGAAATTRTFGGTLTYNQLETGFYPDNTGVYAVIDAFTLTAAAIDVGTTPEDNFNALFNADFSAEGYVDVASMTFADTSSNPAGSGTFSVDVPLTPGETIWLRVLLQTPAANGSVTDASHTLITRWNDGTDLTPAVTSTPVPEPSSLAMLALGLAATAFAARRQRG</sequence>
<dbReference type="InterPro" id="IPR013424">
    <property type="entry name" value="Ice-binding_C"/>
</dbReference>
<dbReference type="AlphaFoldDB" id="A0A9X1YGR5"/>
<feature type="signal peptide" evidence="1">
    <location>
        <begin position="1"/>
        <end position="22"/>
    </location>
</feature>
<reference evidence="3" key="1">
    <citation type="submission" date="2021-11" db="EMBL/GenBank/DDBJ databases">
        <title>BS-T2-15 a new species belonging to the Comamonadaceae family isolated from the soil of a French oak forest.</title>
        <authorList>
            <person name="Mieszkin S."/>
            <person name="Alain K."/>
        </authorList>
    </citation>
    <scope>NUCLEOTIDE SEQUENCE</scope>
    <source>
        <strain evidence="3">BS-T2-15</strain>
    </source>
</reference>
<protein>
    <submittedName>
        <fullName evidence="3">PEP-CTERM sorting domain-containing protein</fullName>
    </submittedName>
</protein>
<feature type="chain" id="PRO_5040813132" evidence="1">
    <location>
        <begin position="23"/>
        <end position="283"/>
    </location>
</feature>
<dbReference type="NCBIfam" id="TIGR02595">
    <property type="entry name" value="PEP_CTERM"/>
    <property type="match status" value="1"/>
</dbReference>
<gene>
    <name evidence="3" type="ORF">LPC04_00215</name>
</gene>
<dbReference type="Proteomes" id="UP001139353">
    <property type="component" value="Unassembled WGS sequence"/>
</dbReference>
<evidence type="ECO:0000313" key="3">
    <source>
        <dbReference type="EMBL" id="MCK9684127.1"/>
    </source>
</evidence>
<dbReference type="RefSeq" id="WP_275680160.1">
    <property type="nucleotide sequence ID" value="NZ_JAJLJH010000001.1"/>
</dbReference>
<dbReference type="Pfam" id="PF07589">
    <property type="entry name" value="PEP-CTERM"/>
    <property type="match status" value="1"/>
</dbReference>
<comment type="caution">
    <text evidence="3">The sequence shown here is derived from an EMBL/GenBank/DDBJ whole genome shotgun (WGS) entry which is preliminary data.</text>
</comment>
<proteinExistence type="predicted"/>
<evidence type="ECO:0000259" key="2">
    <source>
        <dbReference type="Pfam" id="PF07589"/>
    </source>
</evidence>
<keyword evidence="4" id="KW-1185">Reference proteome</keyword>
<name>A0A9X1YGR5_9BURK</name>
<organism evidence="3 4">
    <name type="scientific">Scleromatobacter humisilvae</name>
    <dbReference type="NCBI Taxonomy" id="2897159"/>
    <lineage>
        <taxon>Bacteria</taxon>
        <taxon>Pseudomonadati</taxon>
        <taxon>Pseudomonadota</taxon>
        <taxon>Betaproteobacteria</taxon>
        <taxon>Burkholderiales</taxon>
        <taxon>Sphaerotilaceae</taxon>
        <taxon>Scleromatobacter</taxon>
    </lineage>
</organism>
<evidence type="ECO:0000256" key="1">
    <source>
        <dbReference type="SAM" id="SignalP"/>
    </source>
</evidence>
<dbReference type="EMBL" id="JAJLJH010000001">
    <property type="protein sequence ID" value="MCK9684127.1"/>
    <property type="molecule type" value="Genomic_DNA"/>
</dbReference>